<name>A0A060T285_BLAAD</name>
<feature type="domain" description="Phosphatidylinositol-specific phospholipase C X" evidence="1">
    <location>
        <begin position="20"/>
        <end position="177"/>
    </location>
</feature>
<dbReference type="EMBL" id="HG937693">
    <property type="protein sequence ID" value="CDP35073.1"/>
    <property type="molecule type" value="Genomic_DNA"/>
</dbReference>
<dbReference type="InterPro" id="IPR000909">
    <property type="entry name" value="PLipase_C_PInositol-sp_X_dom"/>
</dbReference>
<dbReference type="SUPFAM" id="SSF51695">
    <property type="entry name" value="PLC-like phosphodiesterases"/>
    <property type="match status" value="1"/>
</dbReference>
<dbReference type="Gene3D" id="3.20.20.190">
    <property type="entry name" value="Phosphatidylinositol (PI) phosphodiesterase"/>
    <property type="match status" value="1"/>
</dbReference>
<evidence type="ECO:0000259" key="1">
    <source>
        <dbReference type="SMART" id="SM00148"/>
    </source>
</evidence>
<dbReference type="SMART" id="SM00148">
    <property type="entry name" value="PLCXc"/>
    <property type="match status" value="1"/>
</dbReference>
<organism evidence="2">
    <name type="scientific">Blastobotrys adeninivorans</name>
    <name type="common">Yeast</name>
    <name type="synonym">Arxula adeninivorans</name>
    <dbReference type="NCBI Taxonomy" id="409370"/>
    <lineage>
        <taxon>Eukaryota</taxon>
        <taxon>Fungi</taxon>
        <taxon>Dikarya</taxon>
        <taxon>Ascomycota</taxon>
        <taxon>Saccharomycotina</taxon>
        <taxon>Dipodascomycetes</taxon>
        <taxon>Dipodascales</taxon>
        <taxon>Trichomonascaceae</taxon>
        <taxon>Blastobotrys</taxon>
    </lineage>
</organism>
<evidence type="ECO:0000313" key="2">
    <source>
        <dbReference type="EMBL" id="CDP35073.1"/>
    </source>
</evidence>
<dbReference type="GO" id="GO:0008081">
    <property type="term" value="F:phosphoric diester hydrolase activity"/>
    <property type="evidence" value="ECO:0007669"/>
    <property type="project" value="InterPro"/>
</dbReference>
<gene>
    <name evidence="2" type="ORF">GNLVRS02_ARAD1C26994g</name>
</gene>
<sequence length="312" mass="35434">MAPIPRANLGDLTEWQKRVNDDTLLSKLSLPGTHNSAASHISFPSVQCQGASVTEQLEHGVRFLDIRCAVPFWTGCGGVFGSSPGDLQVIHGNFPVKIPFPEKLDSVLKEVYDFVGKHKSESVVVSLKAEGAHKWEGDEFADIIWSRYVHPNEEKWYLKNKIPRMGECRGKVILFRRFGCNDDSKKDNYGINAQWWKYNCDNDNRENVAVQDWCEVMKPEDINQKVTYINDHIKRAVEFNSTSEADSNGKLYINFCSGSNFWNPQCWPRNVSKGVFDGVTDKIDRGAGVIIIDYAETNQWDFVRSMVALNFD</sequence>
<dbReference type="PhylomeDB" id="A0A060T285"/>
<dbReference type="CDD" id="cd08586">
    <property type="entry name" value="PI-PLCc_BcPLC_like"/>
    <property type="match status" value="1"/>
</dbReference>
<dbReference type="InterPro" id="IPR051057">
    <property type="entry name" value="PI-PLC_domain"/>
</dbReference>
<dbReference type="Pfam" id="PF00388">
    <property type="entry name" value="PI-PLC-X"/>
    <property type="match status" value="1"/>
</dbReference>
<dbReference type="PANTHER" id="PTHR13593">
    <property type="match status" value="1"/>
</dbReference>
<dbReference type="InterPro" id="IPR017946">
    <property type="entry name" value="PLC-like_Pdiesterase_TIM-brl"/>
</dbReference>
<reference evidence="2" key="1">
    <citation type="submission" date="2014-02" db="EMBL/GenBank/DDBJ databases">
        <authorList>
            <person name="Genoscope - CEA"/>
        </authorList>
    </citation>
    <scope>NUCLEOTIDE SEQUENCE</scope>
    <source>
        <strain evidence="2">LS3</strain>
    </source>
</reference>
<proteinExistence type="predicted"/>
<accession>A0A060T285</accession>
<dbReference type="GO" id="GO:0006629">
    <property type="term" value="P:lipid metabolic process"/>
    <property type="evidence" value="ECO:0007669"/>
    <property type="project" value="InterPro"/>
</dbReference>
<dbReference type="AlphaFoldDB" id="A0A060T285"/>
<dbReference type="PROSITE" id="PS50007">
    <property type="entry name" value="PIPLC_X_DOMAIN"/>
    <property type="match status" value="1"/>
</dbReference>
<reference evidence="2" key="2">
    <citation type="submission" date="2014-06" db="EMBL/GenBank/DDBJ databases">
        <title>The complete genome of Blastobotrys (Arxula) adeninivorans LS3 - a yeast of biotechnological interest.</title>
        <authorList>
            <person name="Kunze G."/>
            <person name="Gaillardin C."/>
            <person name="Czernicka M."/>
            <person name="Durrens P."/>
            <person name="Martin T."/>
            <person name="Boer E."/>
            <person name="Gabaldon T."/>
            <person name="Cruz J."/>
            <person name="Talla E."/>
            <person name="Marck C."/>
            <person name="Goffeau A."/>
            <person name="Barbe V."/>
            <person name="Baret P."/>
            <person name="Baronian K."/>
            <person name="Beier S."/>
            <person name="Bleykasten C."/>
            <person name="Bode R."/>
            <person name="Casaregola S."/>
            <person name="Despons L."/>
            <person name="Fairhead C."/>
            <person name="Giersberg M."/>
            <person name="Gierski P."/>
            <person name="Hahnel U."/>
            <person name="Hartmann A."/>
            <person name="Jankowska D."/>
            <person name="Jubin C."/>
            <person name="Jung P."/>
            <person name="Lafontaine I."/>
            <person name="Leh-Louis V."/>
            <person name="Lemaire M."/>
            <person name="Marcet-Houben M."/>
            <person name="Mascher M."/>
            <person name="Morel G."/>
            <person name="Richard G.-F."/>
            <person name="Riechen J."/>
            <person name="Sacerdot C."/>
            <person name="Sarkar A."/>
            <person name="Savel G."/>
            <person name="Schacherer J."/>
            <person name="Sherman D."/>
            <person name="Straub M.-L."/>
            <person name="Stein N."/>
            <person name="Thierry A."/>
            <person name="Trautwein-Schult A."/>
            <person name="Westhof E."/>
            <person name="Worch S."/>
            <person name="Dujon B."/>
            <person name="Souciet J.-L."/>
            <person name="Wincker P."/>
            <person name="Scholz U."/>
            <person name="Neuveglise N."/>
        </authorList>
    </citation>
    <scope>NUCLEOTIDE SEQUENCE</scope>
    <source>
        <strain evidence="2">LS3</strain>
    </source>
</reference>
<protein>
    <submittedName>
        <fullName evidence="2">ARAD1C26994p</fullName>
    </submittedName>
</protein>
<dbReference type="PANTHER" id="PTHR13593:SF113">
    <property type="entry name" value="SI:DKEY-266F7.9"/>
    <property type="match status" value="1"/>
</dbReference>